<evidence type="ECO:0000256" key="2">
    <source>
        <dbReference type="ARBA" id="ARBA00022737"/>
    </source>
</evidence>
<gene>
    <name evidence="3" type="ORF">BO97DRAFT_428023</name>
</gene>
<evidence type="ECO:0008006" key="5">
    <source>
        <dbReference type="Google" id="ProtNLM"/>
    </source>
</evidence>
<dbReference type="InterPro" id="IPR011044">
    <property type="entry name" value="Quino_amine_DH_bsu"/>
</dbReference>
<protein>
    <recommendedName>
        <fullName evidence="5">WD40 repeat-like protein</fullName>
    </recommendedName>
</protein>
<accession>A0A395HRQ9</accession>
<name>A0A395HRQ9_ASPHC</name>
<proteinExistence type="predicted"/>
<dbReference type="InterPro" id="IPR015943">
    <property type="entry name" value="WD40/YVTN_repeat-like_dom_sf"/>
</dbReference>
<organism evidence="3 4">
    <name type="scientific">Aspergillus homomorphus (strain CBS 101889)</name>
    <dbReference type="NCBI Taxonomy" id="1450537"/>
    <lineage>
        <taxon>Eukaryota</taxon>
        <taxon>Fungi</taxon>
        <taxon>Dikarya</taxon>
        <taxon>Ascomycota</taxon>
        <taxon>Pezizomycotina</taxon>
        <taxon>Eurotiomycetes</taxon>
        <taxon>Eurotiomycetidae</taxon>
        <taxon>Eurotiales</taxon>
        <taxon>Aspergillaceae</taxon>
        <taxon>Aspergillus</taxon>
        <taxon>Aspergillus subgen. Circumdati</taxon>
    </lineage>
</organism>
<evidence type="ECO:0000256" key="1">
    <source>
        <dbReference type="ARBA" id="ARBA00022574"/>
    </source>
</evidence>
<dbReference type="PANTHER" id="PTHR22847">
    <property type="entry name" value="WD40 REPEAT PROTEIN"/>
    <property type="match status" value="1"/>
</dbReference>
<dbReference type="Gene3D" id="2.130.10.10">
    <property type="entry name" value="YVTN repeat-like/Quinoprotein amine dehydrogenase"/>
    <property type="match status" value="1"/>
</dbReference>
<reference evidence="3 4" key="1">
    <citation type="submission" date="2018-02" db="EMBL/GenBank/DDBJ databases">
        <title>The genomes of Aspergillus section Nigri reveals drivers in fungal speciation.</title>
        <authorList>
            <consortium name="DOE Joint Genome Institute"/>
            <person name="Vesth T.C."/>
            <person name="Nybo J."/>
            <person name="Theobald S."/>
            <person name="Brandl J."/>
            <person name="Frisvad J.C."/>
            <person name="Nielsen K.F."/>
            <person name="Lyhne E.K."/>
            <person name="Kogle M.E."/>
            <person name="Kuo A."/>
            <person name="Riley R."/>
            <person name="Clum A."/>
            <person name="Nolan M."/>
            <person name="Lipzen A."/>
            <person name="Salamov A."/>
            <person name="Henrissat B."/>
            <person name="Wiebenga A."/>
            <person name="De vries R.P."/>
            <person name="Grigoriev I.V."/>
            <person name="Mortensen U.H."/>
            <person name="Andersen M.R."/>
            <person name="Baker S.E."/>
        </authorList>
    </citation>
    <scope>NUCLEOTIDE SEQUENCE [LARGE SCALE GENOMIC DNA]</scope>
    <source>
        <strain evidence="3 4">CBS 101889</strain>
    </source>
</reference>
<keyword evidence="1" id="KW-0853">WD repeat</keyword>
<dbReference type="SUPFAM" id="SSF50969">
    <property type="entry name" value="YVTN repeat-like/Quinoprotein amine dehydrogenase"/>
    <property type="match status" value="1"/>
</dbReference>
<evidence type="ECO:0000313" key="4">
    <source>
        <dbReference type="Proteomes" id="UP000248961"/>
    </source>
</evidence>
<keyword evidence="4" id="KW-1185">Reference proteome</keyword>
<dbReference type="EMBL" id="KZ824309">
    <property type="protein sequence ID" value="RAL08924.1"/>
    <property type="molecule type" value="Genomic_DNA"/>
</dbReference>
<sequence>MVDGQIMRVWDVSSGVCSQQLACDGLVTYVVSKSSSILASTSWGGSIQVWDTCKRRCFLRQHINDQPSLKSFSFSKDGTTSAVIFNIKDLQVRISTTGGVIPTLTVPVHPKAKLKGNSQPLDISEDGKFIVLASYGEIQVSDIETGRCVYTILSLILPAASHHHHLHPKCWCGKQGFPSAQPYLSHLLNAAEWNMSPFSVAALWVSNAKTKGECG</sequence>
<evidence type="ECO:0000313" key="3">
    <source>
        <dbReference type="EMBL" id="RAL08924.1"/>
    </source>
</evidence>
<dbReference type="VEuPathDB" id="FungiDB:BO97DRAFT_428023"/>
<dbReference type="PANTHER" id="PTHR22847:SF637">
    <property type="entry name" value="WD REPEAT DOMAIN 5B"/>
    <property type="match status" value="1"/>
</dbReference>
<dbReference type="AlphaFoldDB" id="A0A395HRQ9"/>
<dbReference type="RefSeq" id="XP_025548078.1">
    <property type="nucleotide sequence ID" value="XM_025697249.1"/>
</dbReference>
<dbReference type="GeneID" id="37201538"/>
<dbReference type="Proteomes" id="UP000248961">
    <property type="component" value="Unassembled WGS sequence"/>
</dbReference>
<keyword evidence="2" id="KW-0677">Repeat</keyword>